<name>A0AA36DZT5_LACSI</name>
<dbReference type="Proteomes" id="UP001177003">
    <property type="component" value="Chromosome 3"/>
</dbReference>
<protein>
    <submittedName>
        <fullName evidence="1">Uncharacterized protein</fullName>
    </submittedName>
</protein>
<accession>A0AA36DZT5</accession>
<dbReference type="EMBL" id="OX465079">
    <property type="protein sequence ID" value="CAI9277854.1"/>
    <property type="molecule type" value="Genomic_DNA"/>
</dbReference>
<dbReference type="AlphaFoldDB" id="A0AA36DZT5"/>
<keyword evidence="2" id="KW-1185">Reference proteome</keyword>
<gene>
    <name evidence="1" type="ORF">LSALG_LOCUS17762</name>
</gene>
<proteinExistence type="predicted"/>
<reference evidence="1" key="1">
    <citation type="submission" date="2023-04" db="EMBL/GenBank/DDBJ databases">
        <authorList>
            <person name="Vijverberg K."/>
            <person name="Xiong W."/>
            <person name="Schranz E."/>
        </authorList>
    </citation>
    <scope>NUCLEOTIDE SEQUENCE</scope>
</reference>
<evidence type="ECO:0000313" key="2">
    <source>
        <dbReference type="Proteomes" id="UP001177003"/>
    </source>
</evidence>
<organism evidence="1 2">
    <name type="scientific">Lactuca saligna</name>
    <name type="common">Willowleaf lettuce</name>
    <dbReference type="NCBI Taxonomy" id="75948"/>
    <lineage>
        <taxon>Eukaryota</taxon>
        <taxon>Viridiplantae</taxon>
        <taxon>Streptophyta</taxon>
        <taxon>Embryophyta</taxon>
        <taxon>Tracheophyta</taxon>
        <taxon>Spermatophyta</taxon>
        <taxon>Magnoliopsida</taxon>
        <taxon>eudicotyledons</taxon>
        <taxon>Gunneridae</taxon>
        <taxon>Pentapetalae</taxon>
        <taxon>asterids</taxon>
        <taxon>campanulids</taxon>
        <taxon>Asterales</taxon>
        <taxon>Asteraceae</taxon>
        <taxon>Cichorioideae</taxon>
        <taxon>Cichorieae</taxon>
        <taxon>Lactucinae</taxon>
        <taxon>Lactuca</taxon>
    </lineage>
</organism>
<evidence type="ECO:0000313" key="1">
    <source>
        <dbReference type="EMBL" id="CAI9277854.1"/>
    </source>
</evidence>
<sequence length="125" mass="14610">MLNAFVLQYEKAVHTRRAAKEDEDFKTMKSRAVLSSVHPIEAKADMMPQLFVRDPIGPSNTKGRPKNATRIRSLLEMPKKDCVTTPLVVQKERQMNCCKRNNGDMSCCWEKFGWFLFWIVDFFMF</sequence>